<feature type="domain" description="HMG box" evidence="5">
    <location>
        <begin position="124"/>
        <end position="197"/>
    </location>
</feature>
<dbReference type="InterPro" id="IPR050342">
    <property type="entry name" value="HMGB"/>
</dbReference>
<evidence type="ECO:0000256" key="2">
    <source>
        <dbReference type="PROSITE-ProRule" id="PRU00267"/>
    </source>
</evidence>
<feature type="domain" description="HMG box" evidence="5">
    <location>
        <begin position="230"/>
        <end position="295"/>
    </location>
</feature>
<evidence type="ECO:0000256" key="4">
    <source>
        <dbReference type="SAM" id="SignalP"/>
    </source>
</evidence>
<evidence type="ECO:0000256" key="3">
    <source>
        <dbReference type="SAM" id="Coils"/>
    </source>
</evidence>
<feature type="coiled-coil region" evidence="3">
    <location>
        <begin position="103"/>
        <end position="130"/>
    </location>
</feature>
<proteinExistence type="predicted"/>
<dbReference type="PROSITE" id="PS50118">
    <property type="entry name" value="HMG_BOX_2"/>
    <property type="match status" value="3"/>
</dbReference>
<dbReference type="PANTHER" id="PTHR48112">
    <property type="entry name" value="HIGH MOBILITY GROUP PROTEIN DSP1"/>
    <property type="match status" value="1"/>
</dbReference>
<dbReference type="GO" id="GO:0005634">
    <property type="term" value="C:nucleus"/>
    <property type="evidence" value="ECO:0007669"/>
    <property type="project" value="UniProtKB-UniRule"/>
</dbReference>
<dbReference type="AlphaFoldDB" id="A0A8H5D690"/>
<keyword evidence="1 2" id="KW-0238">DNA-binding</keyword>
<feature type="domain" description="HMG box" evidence="5">
    <location>
        <begin position="73"/>
        <end position="128"/>
    </location>
</feature>
<dbReference type="Proteomes" id="UP000559027">
    <property type="component" value="Unassembled WGS sequence"/>
</dbReference>
<sequence length="299" mass="34599">MLQLLALATSRHVLVAALGTRAISSTLGLGFRFGAIAGDTKPGVTGETKAEARNNAAEVYEPLKVARFRPGTSKRRFSAWNEFTADMRLQVHEASPKWKALSKEEQQVYVEKARQKKVKYEEEYQIWAQKFNPNSELEDIPKNPRISALQVFMIETGCMAHLAAEKWKALSEEEKQVYVTKAEEERCRRRKVYQKWLRTKHGDIRAINAKLHGNGQRKIRLSHGSRYEGFKRPPTAWMRFVTEHYNEHEGVRFTEVCKRCSPVWRALPEERKKVYYDAYARDIKTWHEQRAASKAQSSG</sequence>
<comment type="caution">
    <text evidence="6">The sequence shown here is derived from an EMBL/GenBank/DDBJ whole genome shotgun (WGS) entry which is preliminary data.</text>
</comment>
<dbReference type="CDD" id="cd00084">
    <property type="entry name" value="HMG-box_SF"/>
    <property type="match status" value="1"/>
</dbReference>
<name>A0A8H5D690_9AGAR</name>
<dbReference type="Gene3D" id="1.10.30.10">
    <property type="entry name" value="High mobility group box domain"/>
    <property type="match status" value="3"/>
</dbReference>
<dbReference type="EMBL" id="JAACJO010000009">
    <property type="protein sequence ID" value="KAF5353919.1"/>
    <property type="molecule type" value="Genomic_DNA"/>
</dbReference>
<evidence type="ECO:0000313" key="6">
    <source>
        <dbReference type="EMBL" id="KAF5353919.1"/>
    </source>
</evidence>
<feature type="signal peptide" evidence="4">
    <location>
        <begin position="1"/>
        <end position="16"/>
    </location>
</feature>
<reference evidence="6 7" key="1">
    <citation type="journal article" date="2020" name="ISME J.">
        <title>Uncovering the hidden diversity of litter-decomposition mechanisms in mushroom-forming fungi.</title>
        <authorList>
            <person name="Floudas D."/>
            <person name="Bentzer J."/>
            <person name="Ahren D."/>
            <person name="Johansson T."/>
            <person name="Persson P."/>
            <person name="Tunlid A."/>
        </authorList>
    </citation>
    <scope>NUCLEOTIDE SEQUENCE [LARGE SCALE GENOMIC DNA]</scope>
    <source>
        <strain evidence="6 7">CBS 146.42</strain>
    </source>
</reference>
<dbReference type="PANTHER" id="PTHR48112:SF22">
    <property type="entry name" value="MITOCHONDRIAL TRANSCRIPTION FACTOR A, ISOFORM B"/>
    <property type="match status" value="1"/>
</dbReference>
<accession>A0A8H5D690</accession>
<dbReference type="GO" id="GO:0003677">
    <property type="term" value="F:DNA binding"/>
    <property type="evidence" value="ECO:0007669"/>
    <property type="project" value="UniProtKB-UniRule"/>
</dbReference>
<evidence type="ECO:0000256" key="1">
    <source>
        <dbReference type="ARBA" id="ARBA00023125"/>
    </source>
</evidence>
<feature type="DNA-binding region" description="HMG box" evidence="2">
    <location>
        <begin position="124"/>
        <end position="197"/>
    </location>
</feature>
<feature type="DNA-binding region" description="HMG box" evidence="2">
    <location>
        <begin position="73"/>
        <end position="128"/>
    </location>
</feature>
<keyword evidence="3" id="KW-0175">Coiled coil</keyword>
<dbReference type="Pfam" id="PF00505">
    <property type="entry name" value="HMG_box"/>
    <property type="match status" value="1"/>
</dbReference>
<keyword evidence="7" id="KW-1185">Reference proteome</keyword>
<feature type="chain" id="PRO_5034053623" description="HMG box domain-containing protein" evidence="4">
    <location>
        <begin position="17"/>
        <end position="299"/>
    </location>
</feature>
<gene>
    <name evidence="6" type="ORF">D9756_007132</name>
</gene>
<dbReference type="InterPro" id="IPR009071">
    <property type="entry name" value="HMG_box_dom"/>
</dbReference>
<evidence type="ECO:0000313" key="7">
    <source>
        <dbReference type="Proteomes" id="UP000559027"/>
    </source>
</evidence>
<evidence type="ECO:0000259" key="5">
    <source>
        <dbReference type="PROSITE" id="PS50118"/>
    </source>
</evidence>
<dbReference type="InterPro" id="IPR036910">
    <property type="entry name" value="HMG_box_dom_sf"/>
</dbReference>
<protein>
    <recommendedName>
        <fullName evidence="5">HMG box domain-containing protein</fullName>
    </recommendedName>
</protein>
<feature type="DNA-binding region" description="HMG box" evidence="2">
    <location>
        <begin position="230"/>
        <end position="295"/>
    </location>
</feature>
<keyword evidence="4" id="KW-0732">Signal</keyword>
<organism evidence="6 7">
    <name type="scientific">Leucocoprinus leucothites</name>
    <dbReference type="NCBI Taxonomy" id="201217"/>
    <lineage>
        <taxon>Eukaryota</taxon>
        <taxon>Fungi</taxon>
        <taxon>Dikarya</taxon>
        <taxon>Basidiomycota</taxon>
        <taxon>Agaricomycotina</taxon>
        <taxon>Agaricomycetes</taxon>
        <taxon>Agaricomycetidae</taxon>
        <taxon>Agaricales</taxon>
        <taxon>Agaricineae</taxon>
        <taxon>Agaricaceae</taxon>
        <taxon>Leucocoprinus</taxon>
    </lineage>
</organism>
<dbReference type="SUPFAM" id="SSF47095">
    <property type="entry name" value="HMG-box"/>
    <property type="match status" value="3"/>
</dbReference>
<dbReference type="SMART" id="SM00398">
    <property type="entry name" value="HMG"/>
    <property type="match status" value="3"/>
</dbReference>
<dbReference type="OrthoDB" id="1919336at2759"/>
<keyword evidence="2" id="KW-0539">Nucleus</keyword>